<name>A0ABN5H124_9FIRM</name>
<sequence length="141" mass="14975">MNSAPNYNVSRACHTIAPGEAEGPALVSADDICFYLCDPSTGQVIEEGHALYGLSVANKVLVFPGGKGSSVVQTDGLYQLALHHNAPAALVIENPDTVLVASCIILEIPLVDRVDAAFYQDVHAGMPLKVEANQGRIRYDI</sequence>
<keyword evidence="1" id="KW-0456">Lyase</keyword>
<evidence type="ECO:0000259" key="2">
    <source>
        <dbReference type="Pfam" id="PF01989"/>
    </source>
</evidence>
<dbReference type="EMBL" id="CP019454">
    <property type="protein sequence ID" value="AUW94291.1"/>
    <property type="molecule type" value="Genomic_DNA"/>
</dbReference>
<protein>
    <recommendedName>
        <fullName evidence="2">Phosphomevalonate dehydratase small subunit-like domain-containing protein</fullName>
    </recommendedName>
</protein>
<evidence type="ECO:0000313" key="4">
    <source>
        <dbReference type="Proteomes" id="UP000325292"/>
    </source>
</evidence>
<evidence type="ECO:0000313" key="3">
    <source>
        <dbReference type="EMBL" id="AUW94291.1"/>
    </source>
</evidence>
<accession>A0ABN5H124</accession>
<organism evidence="3 4">
    <name type="scientific">Sulfobacillus thermotolerans</name>
    <dbReference type="NCBI Taxonomy" id="338644"/>
    <lineage>
        <taxon>Bacteria</taxon>
        <taxon>Bacillati</taxon>
        <taxon>Bacillota</taxon>
        <taxon>Clostridia</taxon>
        <taxon>Eubacteriales</taxon>
        <taxon>Clostridiales Family XVII. Incertae Sedis</taxon>
        <taxon>Sulfobacillus</taxon>
    </lineage>
</organism>
<feature type="domain" description="Phosphomevalonate dehydratase small subunit-like" evidence="2">
    <location>
        <begin position="35"/>
        <end position="111"/>
    </location>
</feature>
<dbReference type="InterPro" id="IPR002840">
    <property type="entry name" value="PMDh-S-like_dom"/>
</dbReference>
<gene>
    <name evidence="3" type="ORF">BXT84_10370</name>
</gene>
<dbReference type="Pfam" id="PF01989">
    <property type="entry name" value="AcnX_swivel_put"/>
    <property type="match status" value="1"/>
</dbReference>
<proteinExistence type="predicted"/>
<reference evidence="3 4" key="1">
    <citation type="journal article" date="2019" name="Sci. Rep.">
        <title>Sulfobacillus thermotolerans: new insights into resistance and metabolic capacities of acidophilic chemolithotrophs.</title>
        <authorList>
            <person name="Panyushkina A.E."/>
            <person name="Babenko V.V."/>
            <person name="Nikitina A.S."/>
            <person name="Selezneva O.V."/>
            <person name="Tsaplina I.A."/>
            <person name="Letarova M.A."/>
            <person name="Kostryukova E.S."/>
            <person name="Letarov A.V."/>
        </authorList>
    </citation>
    <scope>NUCLEOTIDE SEQUENCE [LARGE SCALE GENOMIC DNA]</scope>
    <source>
        <strain evidence="3 4">Kr1</strain>
    </source>
</reference>
<dbReference type="SUPFAM" id="SSF52016">
    <property type="entry name" value="LeuD/IlvD-like"/>
    <property type="match status" value="1"/>
</dbReference>
<keyword evidence="4" id="KW-1185">Reference proteome</keyword>
<dbReference type="Proteomes" id="UP000325292">
    <property type="component" value="Chromosome"/>
</dbReference>
<dbReference type="Gene3D" id="3.50.30.10">
    <property type="entry name" value="Phosphohistidine domain"/>
    <property type="match status" value="1"/>
</dbReference>
<evidence type="ECO:0000256" key="1">
    <source>
        <dbReference type="ARBA" id="ARBA00023239"/>
    </source>
</evidence>